<organism evidence="2 3">
    <name type="scientific">Punica granatum</name>
    <name type="common">Pomegranate</name>
    <dbReference type="NCBI Taxonomy" id="22663"/>
    <lineage>
        <taxon>Eukaryota</taxon>
        <taxon>Viridiplantae</taxon>
        <taxon>Streptophyta</taxon>
        <taxon>Embryophyta</taxon>
        <taxon>Tracheophyta</taxon>
        <taxon>Spermatophyta</taxon>
        <taxon>Magnoliopsida</taxon>
        <taxon>eudicotyledons</taxon>
        <taxon>Gunneridae</taxon>
        <taxon>Pentapetalae</taxon>
        <taxon>rosids</taxon>
        <taxon>malvids</taxon>
        <taxon>Myrtales</taxon>
        <taxon>Lythraceae</taxon>
        <taxon>Punica</taxon>
    </lineage>
</organism>
<protein>
    <submittedName>
        <fullName evidence="2">Uncharacterized protein</fullName>
    </submittedName>
</protein>
<evidence type="ECO:0000313" key="2">
    <source>
        <dbReference type="EMBL" id="PKI52185.1"/>
    </source>
</evidence>
<dbReference type="Proteomes" id="UP000233551">
    <property type="component" value="Unassembled WGS sequence"/>
</dbReference>
<accession>A0A2I0J7H6</accession>
<gene>
    <name evidence="2" type="ORF">CRG98_027428</name>
</gene>
<dbReference type="EMBL" id="PGOL01001966">
    <property type="protein sequence ID" value="PKI52185.1"/>
    <property type="molecule type" value="Genomic_DNA"/>
</dbReference>
<sequence length="198" mass="22379">MEDIKIWGPTNVEEKEAIFGSERVMKALPNLGGLLRPEFNLFPSYEHVNLGRKEKASGNRVKVSGSRVPDRVKTDPTRWIGSEKGARLELMARVASPSRLGGSGLLKGSRRGSKMAPSRRLSMQTRKTQIDPWSPRSRVVRYLSWGSGVIESPFEREVGEGEDSGGRVGQLRSSEDEFKELWRSRWVLLSLVRRELEE</sequence>
<proteinExistence type="predicted"/>
<comment type="caution">
    <text evidence="2">The sequence shown here is derived from an EMBL/GenBank/DDBJ whole genome shotgun (WGS) entry which is preliminary data.</text>
</comment>
<reference evidence="2 3" key="1">
    <citation type="submission" date="2017-11" db="EMBL/GenBank/DDBJ databases">
        <title>De-novo sequencing of pomegranate (Punica granatum L.) genome.</title>
        <authorList>
            <person name="Akparov Z."/>
            <person name="Amiraslanov A."/>
            <person name="Hajiyeva S."/>
            <person name="Abbasov M."/>
            <person name="Kaur K."/>
            <person name="Hamwieh A."/>
            <person name="Solovyev V."/>
            <person name="Salamov A."/>
            <person name="Braich B."/>
            <person name="Kosarev P."/>
            <person name="Mahmoud A."/>
            <person name="Hajiyev E."/>
            <person name="Babayeva S."/>
            <person name="Izzatullayeva V."/>
            <person name="Mammadov A."/>
            <person name="Mammadov A."/>
            <person name="Sharifova S."/>
            <person name="Ojaghi J."/>
            <person name="Eynullazada K."/>
            <person name="Bayramov B."/>
            <person name="Abdulazimova A."/>
            <person name="Shahmuradov I."/>
        </authorList>
    </citation>
    <scope>NUCLEOTIDE SEQUENCE [LARGE SCALE GENOMIC DNA]</scope>
    <source>
        <strain evidence="3">cv. AG2017</strain>
        <tissue evidence="2">Leaf</tissue>
    </source>
</reference>
<evidence type="ECO:0000256" key="1">
    <source>
        <dbReference type="SAM" id="MobiDB-lite"/>
    </source>
</evidence>
<name>A0A2I0J7H6_PUNGR</name>
<evidence type="ECO:0000313" key="3">
    <source>
        <dbReference type="Proteomes" id="UP000233551"/>
    </source>
</evidence>
<dbReference type="AlphaFoldDB" id="A0A2I0J7H6"/>
<keyword evidence="3" id="KW-1185">Reference proteome</keyword>
<feature type="region of interest" description="Disordered" evidence="1">
    <location>
        <begin position="101"/>
        <end position="130"/>
    </location>
</feature>